<dbReference type="RefSeq" id="WP_045030818.1">
    <property type="nucleotide sequence ID" value="NZ_JRHC01000003.1"/>
</dbReference>
<dbReference type="EMBL" id="JRHC01000003">
    <property type="protein sequence ID" value="KJF43467.1"/>
    <property type="molecule type" value="Genomic_DNA"/>
</dbReference>
<proteinExistence type="predicted"/>
<comment type="caution">
    <text evidence="1">The sequence shown here is derived from an EMBL/GenBank/DDBJ whole genome shotgun (WGS) entry which is preliminary data.</text>
</comment>
<organism evidence="1 2">
    <name type="scientific">Draconibacterium sediminis</name>
    <dbReference type="NCBI Taxonomy" id="1544798"/>
    <lineage>
        <taxon>Bacteria</taxon>
        <taxon>Pseudomonadati</taxon>
        <taxon>Bacteroidota</taxon>
        <taxon>Bacteroidia</taxon>
        <taxon>Marinilabiliales</taxon>
        <taxon>Prolixibacteraceae</taxon>
        <taxon>Draconibacterium</taxon>
    </lineage>
</organism>
<keyword evidence="2" id="KW-1185">Reference proteome</keyword>
<protein>
    <submittedName>
        <fullName evidence="1">Uncharacterized protein</fullName>
    </submittedName>
</protein>
<evidence type="ECO:0000313" key="2">
    <source>
        <dbReference type="Proteomes" id="UP000032544"/>
    </source>
</evidence>
<accession>A0A0D8J989</accession>
<dbReference type="AlphaFoldDB" id="A0A0D8J989"/>
<reference evidence="1 2" key="1">
    <citation type="submission" date="2014-09" db="EMBL/GenBank/DDBJ databases">
        <title>Draft Genome Sequence of Draconibacterium sp. JN14CK-3.</title>
        <authorList>
            <person name="Dong C."/>
            <person name="Lai Q."/>
            <person name="Shao Z."/>
        </authorList>
    </citation>
    <scope>NUCLEOTIDE SEQUENCE [LARGE SCALE GENOMIC DNA]</scope>
    <source>
        <strain evidence="1 2">JN14CK-3</strain>
    </source>
</reference>
<dbReference type="OrthoDB" id="1122484at2"/>
<dbReference type="Proteomes" id="UP000032544">
    <property type="component" value="Unassembled WGS sequence"/>
</dbReference>
<name>A0A0D8J989_9BACT</name>
<sequence length="298" mass="35007">MNYSIFINQIIAPVKFANELIEFLLTRHGEFEISIYGKIDASDRKFLKGIIKNPFLGTLIFKRYDLLIDSKKYETIKSRIEKYFENDWGLKIDENHKGLFSTKNKVLGIDCIDEKDKHEKAKLFNKLINKDVIDKFEIIEDDYVDPYFENEENLNVAMKNLTINEFVSNYNKKDGLKKGGSLCFYGHWFGRPYDNFHQIESLSFDSSTNKLSLTFDEKETLIIVNPKEISESEKILTIKSADKIIWNWFSYGKSQTSENLYFIEINKDRDELIGKSNVDWYKPDFNDLSIEEPALAWI</sequence>
<evidence type="ECO:0000313" key="1">
    <source>
        <dbReference type="EMBL" id="KJF43467.1"/>
    </source>
</evidence>
<gene>
    <name evidence="1" type="ORF">LH29_14690</name>
</gene>